<dbReference type="EC" id="2.3.2.23" evidence="4"/>
<keyword evidence="13" id="KW-0809">Transit peptide</keyword>
<organism evidence="20 21">
    <name type="scientific">Apostasia shenzhenica</name>
    <dbReference type="NCBI Taxonomy" id="1088818"/>
    <lineage>
        <taxon>Eukaryota</taxon>
        <taxon>Viridiplantae</taxon>
        <taxon>Streptophyta</taxon>
        <taxon>Embryophyta</taxon>
        <taxon>Tracheophyta</taxon>
        <taxon>Spermatophyta</taxon>
        <taxon>Magnoliopsida</taxon>
        <taxon>Liliopsida</taxon>
        <taxon>Asparagales</taxon>
        <taxon>Orchidaceae</taxon>
        <taxon>Apostasioideae</taxon>
        <taxon>Apostasia</taxon>
    </lineage>
</organism>
<evidence type="ECO:0000256" key="8">
    <source>
        <dbReference type="ARBA" id="ARBA00022730"/>
    </source>
</evidence>
<evidence type="ECO:0000256" key="18">
    <source>
        <dbReference type="SAM" id="MobiDB-lite"/>
    </source>
</evidence>
<evidence type="ECO:0000256" key="17">
    <source>
        <dbReference type="ARBA" id="ARBA00078122"/>
    </source>
</evidence>
<dbReference type="FunFam" id="1.20.58.110:FF:000003">
    <property type="entry name" value="30S ribosomal protein S20, chloroplastic"/>
    <property type="match status" value="1"/>
</dbReference>
<evidence type="ECO:0000256" key="16">
    <source>
        <dbReference type="ARBA" id="ARBA00074494"/>
    </source>
</evidence>
<reference evidence="20 21" key="1">
    <citation type="journal article" date="2017" name="Nature">
        <title>The Apostasia genome and the evolution of orchids.</title>
        <authorList>
            <person name="Zhang G.Q."/>
            <person name="Liu K.W."/>
            <person name="Li Z."/>
            <person name="Lohaus R."/>
            <person name="Hsiao Y.Y."/>
            <person name="Niu S.C."/>
            <person name="Wang J.Y."/>
            <person name="Lin Y.C."/>
            <person name="Xu Q."/>
            <person name="Chen L.J."/>
            <person name="Yoshida K."/>
            <person name="Fujiwara S."/>
            <person name="Wang Z.W."/>
            <person name="Zhang Y.Q."/>
            <person name="Mitsuda N."/>
            <person name="Wang M."/>
            <person name="Liu G.H."/>
            <person name="Pecoraro L."/>
            <person name="Huang H.X."/>
            <person name="Xiao X.J."/>
            <person name="Lin M."/>
            <person name="Wu X.Y."/>
            <person name="Wu W.L."/>
            <person name="Chen Y.Y."/>
            <person name="Chang S.B."/>
            <person name="Sakamoto S."/>
            <person name="Ohme-Takagi M."/>
            <person name="Yagi M."/>
            <person name="Zeng S.J."/>
            <person name="Shen C.Y."/>
            <person name="Yeh C.M."/>
            <person name="Luo Y.B."/>
            <person name="Tsai W.C."/>
            <person name="Van de Peer Y."/>
            <person name="Liu Z.J."/>
        </authorList>
    </citation>
    <scope>NUCLEOTIDE SEQUENCE [LARGE SCALE GENOMIC DNA]</scope>
    <source>
        <strain evidence="21">cv. Shenzhen</strain>
        <tissue evidence="20">Stem</tissue>
    </source>
</reference>
<dbReference type="HAMAP" id="MF_00500">
    <property type="entry name" value="Ribosomal_bS20"/>
    <property type="match status" value="1"/>
</dbReference>
<keyword evidence="14" id="KW-0689">Ribosomal protein</keyword>
<protein>
    <recommendedName>
        <fullName evidence="16">Small ribosomal subunit protein bS20c</fullName>
        <ecNumber evidence="4">2.3.2.23</ecNumber>
    </recommendedName>
    <alternativeName>
        <fullName evidence="17">30S ribosomal protein S20, chloroplastic</fullName>
    </alternativeName>
</protein>
<keyword evidence="8" id="KW-0699">rRNA-binding</keyword>
<accession>A0A2H9ZR08</accession>
<dbReference type="InterPro" id="IPR010686">
    <property type="entry name" value="OBAP-like"/>
</dbReference>
<evidence type="ECO:0000313" key="21">
    <source>
        <dbReference type="Proteomes" id="UP000236161"/>
    </source>
</evidence>
<evidence type="ECO:0000256" key="6">
    <source>
        <dbReference type="ARBA" id="ARBA00022640"/>
    </source>
</evidence>
<dbReference type="InterPro" id="IPR016135">
    <property type="entry name" value="UBQ-conjugating_enzyme/RWD"/>
</dbReference>
<proteinExistence type="inferred from homology"/>
<evidence type="ECO:0000256" key="5">
    <source>
        <dbReference type="ARBA" id="ARBA00022528"/>
    </source>
</evidence>
<gene>
    <name evidence="20" type="primary">UBC26</name>
    <name evidence="20" type="ORF">AXF42_Ash011059</name>
</gene>
<dbReference type="SMART" id="SM00212">
    <property type="entry name" value="UBCc"/>
    <property type="match status" value="1"/>
</dbReference>
<keyword evidence="6" id="KW-0934">Plastid</keyword>
<dbReference type="Pfam" id="PF00179">
    <property type="entry name" value="UQ_con"/>
    <property type="match status" value="1"/>
</dbReference>
<dbReference type="GO" id="GO:0003735">
    <property type="term" value="F:structural constituent of ribosome"/>
    <property type="evidence" value="ECO:0007669"/>
    <property type="project" value="InterPro"/>
</dbReference>
<dbReference type="InterPro" id="IPR036510">
    <property type="entry name" value="Ribosomal_bS20_sf"/>
</dbReference>
<dbReference type="GO" id="GO:0009507">
    <property type="term" value="C:chloroplast"/>
    <property type="evidence" value="ECO:0007669"/>
    <property type="project" value="UniProtKB-SubCell"/>
</dbReference>
<evidence type="ECO:0000256" key="14">
    <source>
        <dbReference type="ARBA" id="ARBA00022980"/>
    </source>
</evidence>
<dbReference type="GO" id="GO:0019843">
    <property type="term" value="F:rRNA binding"/>
    <property type="evidence" value="ECO:0007669"/>
    <property type="project" value="UniProtKB-KW"/>
</dbReference>
<dbReference type="GO" id="GO:1990904">
    <property type="term" value="C:ribonucleoprotein complex"/>
    <property type="evidence" value="ECO:0007669"/>
    <property type="project" value="UniProtKB-KW"/>
</dbReference>
<evidence type="ECO:0000256" key="15">
    <source>
        <dbReference type="ARBA" id="ARBA00023274"/>
    </source>
</evidence>
<keyword evidence="7" id="KW-0808">Transferase</keyword>
<dbReference type="OrthoDB" id="47801at2759"/>
<dbReference type="AlphaFoldDB" id="A0A2H9ZR08"/>
<dbReference type="Pfam" id="PF01649">
    <property type="entry name" value="Ribosomal_S20p"/>
    <property type="match status" value="1"/>
</dbReference>
<keyword evidence="10" id="KW-0833">Ubl conjugation pathway</keyword>
<feature type="domain" description="UBC core" evidence="19">
    <location>
        <begin position="535"/>
        <end position="693"/>
    </location>
</feature>
<evidence type="ECO:0000256" key="10">
    <source>
        <dbReference type="ARBA" id="ARBA00022786"/>
    </source>
</evidence>
<dbReference type="InterPro" id="IPR002583">
    <property type="entry name" value="Ribosomal_bS20"/>
</dbReference>
<feature type="region of interest" description="Disordered" evidence="18">
    <location>
        <begin position="20"/>
        <end position="45"/>
    </location>
</feature>
<keyword evidence="12" id="KW-0694">RNA-binding</keyword>
<evidence type="ECO:0000256" key="2">
    <source>
        <dbReference type="ARBA" id="ARBA00007634"/>
    </source>
</evidence>
<dbReference type="Gene3D" id="1.20.58.110">
    <property type="entry name" value="Ribosomal protein S20"/>
    <property type="match status" value="1"/>
</dbReference>
<dbReference type="GO" id="GO:0005524">
    <property type="term" value="F:ATP binding"/>
    <property type="evidence" value="ECO:0007669"/>
    <property type="project" value="UniProtKB-KW"/>
</dbReference>
<dbReference type="InterPro" id="IPR000608">
    <property type="entry name" value="UBC"/>
</dbReference>
<dbReference type="PANTHER" id="PTHR46116">
    <property type="entry name" value="(E3-INDEPENDENT) E2 UBIQUITIN-CONJUGATING ENZYME"/>
    <property type="match status" value="1"/>
</dbReference>
<dbReference type="Gene3D" id="3.10.110.10">
    <property type="entry name" value="Ubiquitin Conjugating Enzyme"/>
    <property type="match status" value="1"/>
</dbReference>
<evidence type="ECO:0000256" key="12">
    <source>
        <dbReference type="ARBA" id="ARBA00022884"/>
    </source>
</evidence>
<dbReference type="PROSITE" id="PS50127">
    <property type="entry name" value="UBC_2"/>
    <property type="match status" value="1"/>
</dbReference>
<keyword evidence="11" id="KW-0067">ATP-binding</keyword>
<evidence type="ECO:0000256" key="4">
    <source>
        <dbReference type="ARBA" id="ARBA00012486"/>
    </source>
</evidence>
<dbReference type="NCBIfam" id="TIGR00029">
    <property type="entry name" value="S20"/>
    <property type="match status" value="1"/>
</dbReference>
<dbReference type="GO" id="GO:0005840">
    <property type="term" value="C:ribosome"/>
    <property type="evidence" value="ECO:0007669"/>
    <property type="project" value="UniProtKB-KW"/>
</dbReference>
<evidence type="ECO:0000256" key="7">
    <source>
        <dbReference type="ARBA" id="ARBA00022679"/>
    </source>
</evidence>
<evidence type="ECO:0000259" key="19">
    <source>
        <dbReference type="PROSITE" id="PS50127"/>
    </source>
</evidence>
<evidence type="ECO:0000313" key="20">
    <source>
        <dbReference type="EMBL" id="PKA45718.1"/>
    </source>
</evidence>
<sequence length="931" mass="104263">MPLSRRFKTLEIPCERWSSLRNSRAASPPPPNGSPPMATNVGDAPGEPTPITTSLWESATGAFQSFAPISCIHQHLCAFHFYAHDMNRQVEAHHFCAHLNEDVRQCLIFDSPDAGARLIGVEYIVSEPIFLTLSDEEKPLWHSHEYEVKSGVLFLPGVPGLVERRDLEKVAKTYGKTIHFWQVDRGDKLPFGIPNLMMALTRDGQLREDLARDVEKKFSVSFEKGRESLAYISGPEHGIHPLANGGGKGLMFELREFLLRSRIGGTIAGVVAVASRLRSAIGLFCGCHGESATYIQVRPSGHKIHLFGGSSSYLDPDIMEVPSSSASTSCSSNKQKRKRSQVVPRDVIEIDEDDDQDAVMIIGENISDYKNKQPMVYDKSSKNEVKDALPIGHGSSSIKNKSDIAVPMDQQKSSMLDLLDLTFHEDCYFDEAFEDDYYGEYDYDMDAFENESNFSLAAKFDDLDLPPGVEAAVPWLQHTAPEIPARKPKTNIEVEIDAKFNAFKQFDTVKDHSDHHFSRPELHKITPAVKKPAREWAKKIQQEWKVLEKDLPETVFVRIYEDRMDLLRAVIIGPAGTPYHDGLFFFDIYFPPNYPVAPPMVHYHSGGLRLNPNLYACGKVCLSLLNTWSGHGCEKWNPSSSTMLQVLVSIQALVLNAKPYFNEPGYASSVNTPNGEKKSLAYNEETFLLSCKTMLYSIRRPPKHFEDFVAGHFKNRGRSILIACRAYIQGAQVGCVVGDGVQDVDEGDKSSSTTFKKNLTFLFEQLLMEFTVKGADCVEFLAKRATIIDAFDRINGKSYYTGALIAALDKPQLQRRSVVCDAATKKADSAAKRARQAEKSRIYNKAKKSEIKTRMRKVFEELDVLRKKSDAKSEEILPIEKLIAEAYSAIDKAVKSGTLHKNTGAHRKSRLARRKKTVEIHHGWYVPAATA</sequence>
<dbReference type="EMBL" id="KZ454830">
    <property type="protein sequence ID" value="PKA45718.1"/>
    <property type="molecule type" value="Genomic_DNA"/>
</dbReference>
<comment type="similarity">
    <text evidence="3">Belongs to the OBAP family.</text>
</comment>
<keyword evidence="21" id="KW-1185">Reference proteome</keyword>
<dbReference type="CDD" id="cd23837">
    <property type="entry name" value="UBCc_UBE2O"/>
    <property type="match status" value="1"/>
</dbReference>
<dbReference type="GO" id="GO:0061631">
    <property type="term" value="F:ubiquitin conjugating enzyme activity"/>
    <property type="evidence" value="ECO:0007669"/>
    <property type="project" value="UniProtKB-EC"/>
</dbReference>
<dbReference type="SUPFAM" id="SSF54495">
    <property type="entry name" value="UBC-like"/>
    <property type="match status" value="1"/>
</dbReference>
<dbReference type="Pfam" id="PF06884">
    <property type="entry name" value="DUF1264"/>
    <property type="match status" value="1"/>
</dbReference>
<evidence type="ECO:0000256" key="13">
    <source>
        <dbReference type="ARBA" id="ARBA00022946"/>
    </source>
</evidence>
<dbReference type="SUPFAM" id="SSF46992">
    <property type="entry name" value="Ribosomal protein S20"/>
    <property type="match status" value="1"/>
</dbReference>
<evidence type="ECO:0000256" key="3">
    <source>
        <dbReference type="ARBA" id="ARBA00009740"/>
    </source>
</evidence>
<comment type="subcellular location">
    <subcellularLocation>
        <location evidence="1">Plastid</location>
        <location evidence="1">Chloroplast</location>
    </subcellularLocation>
</comment>
<keyword evidence="9" id="KW-0547">Nucleotide-binding</keyword>
<name>A0A2H9ZR08_9ASPA</name>
<evidence type="ECO:0000256" key="11">
    <source>
        <dbReference type="ARBA" id="ARBA00022840"/>
    </source>
</evidence>
<dbReference type="STRING" id="1088818.A0A2H9ZR08"/>
<dbReference type="PANTHER" id="PTHR46116:SF41">
    <property type="entry name" value="UBIQUITIN-CONJUGATING ENZYME E2 25-RELATED"/>
    <property type="match status" value="1"/>
</dbReference>
<dbReference type="GO" id="GO:0006412">
    <property type="term" value="P:translation"/>
    <property type="evidence" value="ECO:0007669"/>
    <property type="project" value="InterPro"/>
</dbReference>
<keyword evidence="5" id="KW-0150">Chloroplast</keyword>
<keyword evidence="15" id="KW-0687">Ribonucleoprotein</keyword>
<dbReference type="Proteomes" id="UP000236161">
    <property type="component" value="Unassembled WGS sequence"/>
</dbReference>
<dbReference type="FunFam" id="3.10.110.10:FF:000028">
    <property type="entry name" value="Probable ubiquitin-conjugating enzyme E2 23"/>
    <property type="match status" value="1"/>
</dbReference>
<evidence type="ECO:0000256" key="1">
    <source>
        <dbReference type="ARBA" id="ARBA00004229"/>
    </source>
</evidence>
<comment type="similarity">
    <text evidence="2">Belongs to the bacterial ribosomal protein bS20 family.</text>
</comment>
<evidence type="ECO:0000256" key="9">
    <source>
        <dbReference type="ARBA" id="ARBA00022741"/>
    </source>
</evidence>